<comment type="subcellular location">
    <subcellularLocation>
        <location evidence="1">Cell membrane</location>
        <topology evidence="1">Multi-pass membrane protein</topology>
    </subcellularLocation>
</comment>
<dbReference type="Gene3D" id="6.10.140.1330">
    <property type="match status" value="1"/>
</dbReference>
<reference evidence="14" key="1">
    <citation type="submission" date="2016-02" db="EMBL/GenBank/DDBJ databases">
        <authorList>
            <person name="Holder M.E."/>
            <person name="Ajami N.J."/>
            <person name="Petrosino J.F."/>
        </authorList>
    </citation>
    <scope>NUCLEOTIDE SEQUENCE [LARGE SCALE GENOMIC DNA]</scope>
    <source>
        <strain evidence="14">CCUG 36733</strain>
    </source>
</reference>
<sequence length="663" mass="68843">MQTLVFAVAGILAVVASNQLAPCVGVASPLLLLALGIAAGLTPWGSGLTVDPEVILEVVLPALLFSTAASLPVMDFRREVVAVSGLAIGLVLATAVLLGLVLDALVPALTLPWAIALAAVISPTDAVAVSIARGSGVGRRVITVLEGEGLFNDATALVLLSSATTAGLAHDAGELSPASLLPDFLLALLVAVVIGWAVGELAVRARSRVLRAPMDTALTFTVPFLASVPAEHLGGSGLVAAVVAGLVMSYRGPRLLPPSYRQAGDRNWQTIELLLEGLVFLTMGVQAHGILIEVEHEGLGAGTAALVAVVAAVVTIAVRAVFVAGLIPGLRLVGRGRRRRHAVHADSVARMEERLAALSSDAPEDAEGAEGADGGEAPEEPAAPTDGEEPAPAHAATEPAGATGTDPLGRDLRRERRRKRRLGADLEYFRNEPLRWREGTVIVWAGMRGAITLAAAQTLPTATPERPFLMLVALVVAAGSLTLQGLTLPWVIARVRPAMASSETDREERDRLVRLLASAAKSTALSDAIAEHASDEDGPQRVTGVMTGWSTVGRVLHHHHGVGDPAEAAEATLAEPGSSGHDAAAEQTVDEELEADREAARSGSGKAAGALDAAHVRELAIDAIREQRDAILDARDEGVFSSDTLAYALARLDAEQIMLETHR</sequence>
<dbReference type="KEGG" id="ard:AXF14_09310"/>
<dbReference type="EMBL" id="CP014228">
    <property type="protein sequence ID" value="AMD87748.1"/>
    <property type="molecule type" value="Genomic_DNA"/>
</dbReference>
<dbReference type="RefSeq" id="WP_067942755.1">
    <property type="nucleotide sequence ID" value="NZ_CAUHMM010000146.1"/>
</dbReference>
<keyword evidence="8 11" id="KW-0472">Membrane</keyword>
<evidence type="ECO:0000259" key="12">
    <source>
        <dbReference type="Pfam" id="PF00999"/>
    </source>
</evidence>
<dbReference type="STRING" id="111015.AXF14_09310"/>
<feature type="domain" description="Cation/H+ exchanger transmembrane" evidence="12">
    <location>
        <begin position="12"/>
        <end position="357"/>
    </location>
</feature>
<dbReference type="Proteomes" id="UP000065220">
    <property type="component" value="Chromosome"/>
</dbReference>
<dbReference type="Pfam" id="PF00999">
    <property type="entry name" value="Na_H_Exchanger"/>
    <property type="match status" value="1"/>
</dbReference>
<evidence type="ECO:0000256" key="10">
    <source>
        <dbReference type="SAM" id="MobiDB-lite"/>
    </source>
</evidence>
<dbReference type="InterPro" id="IPR006153">
    <property type="entry name" value="Cation/H_exchanger_TM"/>
</dbReference>
<keyword evidence="5 11" id="KW-1133">Transmembrane helix</keyword>
<dbReference type="GO" id="GO:0015386">
    <property type="term" value="F:potassium:proton antiporter activity"/>
    <property type="evidence" value="ECO:0007669"/>
    <property type="project" value="TreeGrafter"/>
</dbReference>
<name>A0A0X8JG30_ACTRD</name>
<keyword evidence="7" id="KW-0406">Ion transport</keyword>
<protein>
    <recommendedName>
        <fullName evidence="12">Cation/H+ exchanger transmembrane domain-containing protein</fullName>
    </recommendedName>
</protein>
<evidence type="ECO:0000313" key="13">
    <source>
        <dbReference type="EMBL" id="AMD87748.1"/>
    </source>
</evidence>
<dbReference type="PANTHER" id="PTHR10110:SF86">
    <property type="entry name" value="SODIUM_HYDROGEN EXCHANGER 7"/>
    <property type="match status" value="1"/>
</dbReference>
<feature type="transmembrane region" description="Helical" evidence="11">
    <location>
        <begin position="108"/>
        <end position="129"/>
    </location>
</feature>
<dbReference type="InterPro" id="IPR018422">
    <property type="entry name" value="Cation/H_exchanger_CPA1"/>
</dbReference>
<feature type="transmembrane region" description="Helical" evidence="11">
    <location>
        <begin position="304"/>
        <end position="330"/>
    </location>
</feature>
<gene>
    <name evidence="13" type="ORF">AXF14_09310</name>
</gene>
<feature type="transmembrane region" description="Helical" evidence="11">
    <location>
        <begin position="54"/>
        <end position="73"/>
    </location>
</feature>
<evidence type="ECO:0000256" key="9">
    <source>
        <dbReference type="ARBA" id="ARBA00023201"/>
    </source>
</evidence>
<keyword evidence="6" id="KW-0915">Sodium</keyword>
<proteinExistence type="predicted"/>
<evidence type="ECO:0000256" key="6">
    <source>
        <dbReference type="ARBA" id="ARBA00023053"/>
    </source>
</evidence>
<keyword evidence="9" id="KW-0739">Sodium transport</keyword>
<dbReference type="PANTHER" id="PTHR10110">
    <property type="entry name" value="SODIUM/HYDROGEN EXCHANGER"/>
    <property type="match status" value="1"/>
</dbReference>
<dbReference type="OrthoDB" id="57886at2"/>
<evidence type="ECO:0000256" key="5">
    <source>
        <dbReference type="ARBA" id="ARBA00022989"/>
    </source>
</evidence>
<feature type="transmembrane region" description="Helical" evidence="11">
    <location>
        <begin position="80"/>
        <end position="102"/>
    </location>
</feature>
<keyword evidence="14" id="KW-1185">Reference proteome</keyword>
<feature type="region of interest" description="Disordered" evidence="10">
    <location>
        <begin position="359"/>
        <end position="416"/>
    </location>
</feature>
<keyword evidence="4 11" id="KW-0812">Transmembrane</keyword>
<accession>A0A0X8JG30</accession>
<keyword evidence="3" id="KW-1003">Cell membrane</keyword>
<feature type="transmembrane region" description="Helical" evidence="11">
    <location>
        <begin position="273"/>
        <end position="292"/>
    </location>
</feature>
<dbReference type="GO" id="GO:0098719">
    <property type="term" value="P:sodium ion import across plasma membrane"/>
    <property type="evidence" value="ECO:0007669"/>
    <property type="project" value="TreeGrafter"/>
</dbReference>
<dbReference type="GO" id="GO:0051453">
    <property type="term" value="P:regulation of intracellular pH"/>
    <property type="evidence" value="ECO:0007669"/>
    <property type="project" value="TreeGrafter"/>
</dbReference>
<evidence type="ECO:0000256" key="2">
    <source>
        <dbReference type="ARBA" id="ARBA00022448"/>
    </source>
</evidence>
<dbReference type="GO" id="GO:0005886">
    <property type="term" value="C:plasma membrane"/>
    <property type="evidence" value="ECO:0007669"/>
    <property type="project" value="UniProtKB-SubCell"/>
</dbReference>
<feature type="transmembrane region" description="Helical" evidence="11">
    <location>
        <begin position="184"/>
        <end position="203"/>
    </location>
</feature>
<keyword evidence="2" id="KW-0813">Transport</keyword>
<dbReference type="GO" id="GO:0015385">
    <property type="term" value="F:sodium:proton antiporter activity"/>
    <property type="evidence" value="ECO:0007669"/>
    <property type="project" value="InterPro"/>
</dbReference>
<dbReference type="AlphaFoldDB" id="A0A0X8JG30"/>
<feature type="transmembrane region" description="Helical" evidence="11">
    <location>
        <begin position="468"/>
        <end position="492"/>
    </location>
</feature>
<evidence type="ECO:0000256" key="11">
    <source>
        <dbReference type="SAM" id="Phobius"/>
    </source>
</evidence>
<feature type="region of interest" description="Disordered" evidence="10">
    <location>
        <begin position="572"/>
        <end position="609"/>
    </location>
</feature>
<feature type="transmembrane region" description="Helical" evidence="11">
    <location>
        <begin position="150"/>
        <end position="169"/>
    </location>
</feature>
<evidence type="ECO:0000256" key="3">
    <source>
        <dbReference type="ARBA" id="ARBA00022475"/>
    </source>
</evidence>
<evidence type="ECO:0000313" key="14">
    <source>
        <dbReference type="Proteomes" id="UP000065220"/>
    </source>
</evidence>
<evidence type="ECO:0000256" key="7">
    <source>
        <dbReference type="ARBA" id="ARBA00023065"/>
    </source>
</evidence>
<evidence type="ECO:0000256" key="8">
    <source>
        <dbReference type="ARBA" id="ARBA00023136"/>
    </source>
</evidence>
<organism evidence="13 14">
    <name type="scientific">Actinomyces radicidentis</name>
    <dbReference type="NCBI Taxonomy" id="111015"/>
    <lineage>
        <taxon>Bacteria</taxon>
        <taxon>Bacillati</taxon>
        <taxon>Actinomycetota</taxon>
        <taxon>Actinomycetes</taxon>
        <taxon>Actinomycetales</taxon>
        <taxon>Actinomycetaceae</taxon>
        <taxon>Actinomyces</taxon>
    </lineage>
</organism>
<evidence type="ECO:0000256" key="4">
    <source>
        <dbReference type="ARBA" id="ARBA00022692"/>
    </source>
</evidence>
<evidence type="ECO:0000256" key="1">
    <source>
        <dbReference type="ARBA" id="ARBA00004651"/>
    </source>
</evidence>
<feature type="compositionally biased region" description="Low complexity" evidence="10">
    <location>
        <begin position="380"/>
        <end position="405"/>
    </location>
</feature>